<keyword evidence="1" id="KW-0175">Coiled coil</keyword>
<evidence type="ECO:0000259" key="3">
    <source>
        <dbReference type="Pfam" id="PF11740"/>
    </source>
</evidence>
<evidence type="ECO:0000256" key="1">
    <source>
        <dbReference type="SAM" id="Coils"/>
    </source>
</evidence>
<accession>A0ABW1AUA5</accession>
<reference evidence="5" key="1">
    <citation type="journal article" date="2019" name="Int. J. Syst. Evol. Microbiol.">
        <title>The Global Catalogue of Microorganisms (GCM) 10K type strain sequencing project: providing services to taxonomists for standard genome sequencing and annotation.</title>
        <authorList>
            <consortium name="The Broad Institute Genomics Platform"/>
            <consortium name="The Broad Institute Genome Sequencing Center for Infectious Disease"/>
            <person name="Wu L."/>
            <person name="Ma J."/>
        </authorList>
    </citation>
    <scope>NUCLEOTIDE SEQUENCE [LARGE SCALE GENOMIC DNA]</scope>
    <source>
        <strain evidence="5">SHR3</strain>
    </source>
</reference>
<feature type="region of interest" description="Disordered" evidence="2">
    <location>
        <begin position="219"/>
        <end position="238"/>
    </location>
</feature>
<proteinExistence type="predicted"/>
<dbReference type="EMBL" id="JBHSOG010000051">
    <property type="protein sequence ID" value="MFC5770609.1"/>
    <property type="molecule type" value="Genomic_DNA"/>
</dbReference>
<dbReference type="Pfam" id="PF11740">
    <property type="entry name" value="KfrA_N"/>
    <property type="match status" value="1"/>
</dbReference>
<comment type="caution">
    <text evidence="4">The sequence shown here is derived from an EMBL/GenBank/DDBJ whole genome shotgun (WGS) entry which is preliminary data.</text>
</comment>
<keyword evidence="5" id="KW-1185">Reference proteome</keyword>
<protein>
    <submittedName>
        <fullName evidence="4">DNA-binding protein</fullName>
    </submittedName>
</protein>
<dbReference type="RefSeq" id="WP_157748507.1">
    <property type="nucleotide sequence ID" value="NZ_JBHSOG010000051.1"/>
</dbReference>
<gene>
    <name evidence="4" type="ORF">ACFPTN_14610</name>
</gene>
<feature type="region of interest" description="Disordered" evidence="2">
    <location>
        <begin position="335"/>
        <end position="363"/>
    </location>
</feature>
<name>A0ABW1AUA5_9RHOO</name>
<feature type="compositionally biased region" description="Basic and acidic residues" evidence="2">
    <location>
        <begin position="342"/>
        <end position="363"/>
    </location>
</feature>
<dbReference type="GO" id="GO:0003677">
    <property type="term" value="F:DNA binding"/>
    <property type="evidence" value="ECO:0007669"/>
    <property type="project" value="UniProtKB-KW"/>
</dbReference>
<feature type="coiled-coil region" evidence="1">
    <location>
        <begin position="106"/>
        <end position="168"/>
    </location>
</feature>
<evidence type="ECO:0000256" key="2">
    <source>
        <dbReference type="SAM" id="MobiDB-lite"/>
    </source>
</evidence>
<dbReference type="InterPro" id="IPR021104">
    <property type="entry name" value="KfrA_DNA-bd_N"/>
</dbReference>
<sequence>MSRSSVVTYEHVRQACYEILAKGERPTRPAVQELLSTDRYVSQKGSNAVVQNHIQEFWSAMANTLQVPVRAVDGIPEAFVTIIDRALGDMVQVAKRLAEEGLREREAHLDKRSREMEATVQEANERALESDQLRLRMESEVAALKMRIGDLEANLAECQRKLAEESHRVLEHQRTIDEKDAELVRQFSSLDAARLAIEQTNEHHRLETHRLLQQLDNERQAASKERRQQNEEVERARKDAATAREEFIALREDCARLKGESVKACERLTEATASMETLRSSLEKAEAQLSISERDLAAVRVRHEMADQLRQEATVRLNVQAEEIGQLRQEIANLRRRRVKSRASEESSLRSKEETDAKRANSD</sequence>
<evidence type="ECO:0000313" key="4">
    <source>
        <dbReference type="EMBL" id="MFC5770609.1"/>
    </source>
</evidence>
<feature type="domain" description="KfrA N-terminal DNA-binding" evidence="3">
    <location>
        <begin position="8"/>
        <end position="130"/>
    </location>
</feature>
<evidence type="ECO:0000313" key="5">
    <source>
        <dbReference type="Proteomes" id="UP001595974"/>
    </source>
</evidence>
<keyword evidence="4" id="KW-0238">DNA-binding</keyword>
<organism evidence="4 5">
    <name type="scientific">Thauera sinica</name>
    <dbReference type="NCBI Taxonomy" id="2665146"/>
    <lineage>
        <taxon>Bacteria</taxon>
        <taxon>Pseudomonadati</taxon>
        <taxon>Pseudomonadota</taxon>
        <taxon>Betaproteobacteria</taxon>
        <taxon>Rhodocyclales</taxon>
        <taxon>Zoogloeaceae</taxon>
        <taxon>Thauera</taxon>
    </lineage>
</organism>
<dbReference type="Proteomes" id="UP001595974">
    <property type="component" value="Unassembled WGS sequence"/>
</dbReference>